<dbReference type="GO" id="GO:0000049">
    <property type="term" value="F:tRNA binding"/>
    <property type="evidence" value="ECO:0007669"/>
    <property type="project" value="UniProtKB-UniRule"/>
</dbReference>
<evidence type="ECO:0000256" key="2">
    <source>
        <dbReference type="ARBA" id="ARBA00022884"/>
    </source>
</evidence>
<organism evidence="5 6">
    <name type="scientific">Candidatus Nomurabacteria bacterium GW2011_GWA1_37_20</name>
    <dbReference type="NCBI Taxonomy" id="1618729"/>
    <lineage>
        <taxon>Bacteria</taxon>
        <taxon>Candidatus Nomuraibacteriota</taxon>
    </lineage>
</organism>
<evidence type="ECO:0000313" key="5">
    <source>
        <dbReference type="EMBL" id="KKQ32054.1"/>
    </source>
</evidence>
<gene>
    <name evidence="5" type="ORF">US45_C0031G0002</name>
</gene>
<keyword evidence="5" id="KW-0436">Ligase</keyword>
<sequence length="39" mass="4366">MVITFEDFEKLLIRIGLIVEAEKVEGAGKLLKLQVDFCG</sequence>
<dbReference type="SUPFAM" id="SSF50249">
    <property type="entry name" value="Nucleic acid-binding proteins"/>
    <property type="match status" value="1"/>
</dbReference>
<keyword evidence="1 3" id="KW-0820">tRNA-binding</keyword>
<comment type="caution">
    <text evidence="5">The sequence shown here is derived from an EMBL/GenBank/DDBJ whole genome shotgun (WGS) entry which is preliminary data.</text>
</comment>
<dbReference type="GO" id="GO:0016874">
    <property type="term" value="F:ligase activity"/>
    <property type="evidence" value="ECO:0007669"/>
    <property type="project" value="UniProtKB-KW"/>
</dbReference>
<dbReference type="EMBL" id="LBTA01000031">
    <property type="protein sequence ID" value="KKQ32054.1"/>
    <property type="molecule type" value="Genomic_DNA"/>
</dbReference>
<evidence type="ECO:0000256" key="3">
    <source>
        <dbReference type="PROSITE-ProRule" id="PRU00209"/>
    </source>
</evidence>
<protein>
    <submittedName>
        <fullName evidence="5">Methionine-tRNA ligase</fullName>
    </submittedName>
</protein>
<dbReference type="PROSITE" id="PS50886">
    <property type="entry name" value="TRBD"/>
    <property type="match status" value="1"/>
</dbReference>
<dbReference type="AlphaFoldDB" id="A0A0G0J666"/>
<feature type="domain" description="TRNA-binding" evidence="4">
    <location>
        <begin position="7"/>
        <end position="39"/>
    </location>
</feature>
<evidence type="ECO:0000256" key="1">
    <source>
        <dbReference type="ARBA" id="ARBA00022555"/>
    </source>
</evidence>
<keyword evidence="2 3" id="KW-0694">RNA-binding</keyword>
<evidence type="ECO:0000313" key="6">
    <source>
        <dbReference type="Proteomes" id="UP000034701"/>
    </source>
</evidence>
<dbReference type="InterPro" id="IPR012340">
    <property type="entry name" value="NA-bd_OB-fold"/>
</dbReference>
<dbReference type="Gene3D" id="2.40.50.140">
    <property type="entry name" value="Nucleic acid-binding proteins"/>
    <property type="match status" value="1"/>
</dbReference>
<proteinExistence type="predicted"/>
<dbReference type="InterPro" id="IPR002547">
    <property type="entry name" value="tRNA-bd_dom"/>
</dbReference>
<reference evidence="5 6" key="1">
    <citation type="journal article" date="2015" name="Nature">
        <title>rRNA introns, odd ribosomes, and small enigmatic genomes across a large radiation of phyla.</title>
        <authorList>
            <person name="Brown C.T."/>
            <person name="Hug L.A."/>
            <person name="Thomas B.C."/>
            <person name="Sharon I."/>
            <person name="Castelle C.J."/>
            <person name="Singh A."/>
            <person name="Wilkins M.J."/>
            <person name="Williams K.H."/>
            <person name="Banfield J.F."/>
        </authorList>
    </citation>
    <scope>NUCLEOTIDE SEQUENCE [LARGE SCALE GENOMIC DNA]</scope>
</reference>
<evidence type="ECO:0000259" key="4">
    <source>
        <dbReference type="PROSITE" id="PS50886"/>
    </source>
</evidence>
<dbReference type="Proteomes" id="UP000034701">
    <property type="component" value="Unassembled WGS sequence"/>
</dbReference>
<name>A0A0G0J666_9BACT</name>
<accession>A0A0G0J666</accession>